<dbReference type="PANTHER" id="PTHR39217:SF1">
    <property type="entry name" value="GLUTATHIONE SYNTHETASE"/>
    <property type="match status" value="1"/>
</dbReference>
<evidence type="ECO:0000259" key="2">
    <source>
        <dbReference type="PROSITE" id="PS50975"/>
    </source>
</evidence>
<sequence length="306" mass="33782">MTHLSMAAPRLALVTCATVPEWEVDDEPLRVALGERGVVFEQPTWDDSGVDWGRFDAALIRTTWDYQRRPEAFLAWTRRVEARTRLFNPAPVIAWNLHKGYLRELEAAGVPIAPSVWLRAGEDVDLAALLAREVMAGGRAFLKPLVAANSDGTLRFDTGDAGELEAAQRHLDVLLAQGRDMVLQPYLGSVETEGEYSVLEFDGRVSHAVRKIPVAGDYRVQDDHGASDEAWTPDAEALELVRRCREAVRARFPGLDAPLLYARVDLLRDAGGGLVVNELELIEPSLFFRHDAGAGPRLAEALLARV</sequence>
<name>A6FZG8_9BACT</name>
<dbReference type="GO" id="GO:0005524">
    <property type="term" value="F:ATP binding"/>
    <property type="evidence" value="ECO:0007669"/>
    <property type="project" value="UniProtKB-UniRule"/>
</dbReference>
<accession>A6FZG8</accession>
<dbReference type="eggNOG" id="COG0189">
    <property type="taxonomic scope" value="Bacteria"/>
</dbReference>
<dbReference type="AlphaFoldDB" id="A6FZG8"/>
<dbReference type="GO" id="GO:0046872">
    <property type="term" value="F:metal ion binding"/>
    <property type="evidence" value="ECO:0007669"/>
    <property type="project" value="InterPro"/>
</dbReference>
<dbReference type="Proteomes" id="UP000005801">
    <property type="component" value="Unassembled WGS sequence"/>
</dbReference>
<dbReference type="PANTHER" id="PTHR39217">
    <property type="match status" value="1"/>
</dbReference>
<dbReference type="PROSITE" id="PS50975">
    <property type="entry name" value="ATP_GRASP"/>
    <property type="match status" value="1"/>
</dbReference>
<keyword evidence="1" id="KW-0067">ATP-binding</keyword>
<evidence type="ECO:0000256" key="1">
    <source>
        <dbReference type="PROSITE-ProRule" id="PRU00409"/>
    </source>
</evidence>
<organism evidence="3 4">
    <name type="scientific">Plesiocystis pacifica SIR-1</name>
    <dbReference type="NCBI Taxonomy" id="391625"/>
    <lineage>
        <taxon>Bacteria</taxon>
        <taxon>Pseudomonadati</taxon>
        <taxon>Myxococcota</taxon>
        <taxon>Polyangia</taxon>
        <taxon>Nannocystales</taxon>
        <taxon>Nannocystaceae</taxon>
        <taxon>Plesiocystis</taxon>
    </lineage>
</organism>
<dbReference type="RefSeq" id="WP_006969867.1">
    <property type="nucleotide sequence ID" value="NZ_ABCS01000006.1"/>
</dbReference>
<dbReference type="InterPro" id="IPR011761">
    <property type="entry name" value="ATP-grasp"/>
</dbReference>
<dbReference type="OrthoDB" id="3373978at2"/>
<dbReference type="InterPro" id="IPR053191">
    <property type="entry name" value="DcsG_Biosynth_Enzyme"/>
</dbReference>
<dbReference type="EMBL" id="ABCS01000006">
    <property type="protein sequence ID" value="EDM81052.1"/>
    <property type="molecule type" value="Genomic_DNA"/>
</dbReference>
<reference evidence="3 4" key="1">
    <citation type="submission" date="2007-06" db="EMBL/GenBank/DDBJ databases">
        <authorList>
            <person name="Shimkets L."/>
            <person name="Ferriera S."/>
            <person name="Johnson J."/>
            <person name="Kravitz S."/>
            <person name="Beeson K."/>
            <person name="Sutton G."/>
            <person name="Rogers Y.-H."/>
            <person name="Friedman R."/>
            <person name="Frazier M."/>
            <person name="Venter J.C."/>
        </authorList>
    </citation>
    <scope>NUCLEOTIDE SEQUENCE [LARGE SCALE GENOMIC DNA]</scope>
    <source>
        <strain evidence="3 4">SIR-1</strain>
    </source>
</reference>
<dbReference type="STRING" id="391625.PPSIR1_25771"/>
<proteinExistence type="predicted"/>
<protein>
    <recommendedName>
        <fullName evidence="2">ATP-grasp domain-containing protein</fullName>
    </recommendedName>
</protein>
<feature type="domain" description="ATP-grasp" evidence="2">
    <location>
        <begin position="102"/>
        <end position="305"/>
    </location>
</feature>
<keyword evidence="1" id="KW-0547">Nucleotide-binding</keyword>
<comment type="caution">
    <text evidence="3">The sequence shown here is derived from an EMBL/GenBank/DDBJ whole genome shotgun (WGS) entry which is preliminary data.</text>
</comment>
<dbReference type="SUPFAM" id="SSF56059">
    <property type="entry name" value="Glutathione synthetase ATP-binding domain-like"/>
    <property type="match status" value="1"/>
</dbReference>
<evidence type="ECO:0000313" key="3">
    <source>
        <dbReference type="EMBL" id="EDM81052.1"/>
    </source>
</evidence>
<keyword evidence="4" id="KW-1185">Reference proteome</keyword>
<gene>
    <name evidence="3" type="ORF">PPSIR1_25771</name>
</gene>
<evidence type="ECO:0000313" key="4">
    <source>
        <dbReference type="Proteomes" id="UP000005801"/>
    </source>
</evidence>